<name>A0A3B1CGB0_9ZZZZ</name>
<dbReference type="InterPro" id="IPR013216">
    <property type="entry name" value="Methyltransf_11"/>
</dbReference>
<dbReference type="PANTHER" id="PTHR43861:SF1">
    <property type="entry name" value="TRANS-ACONITATE 2-METHYLTRANSFERASE"/>
    <property type="match status" value="1"/>
</dbReference>
<organism evidence="2">
    <name type="scientific">hydrothermal vent metagenome</name>
    <dbReference type="NCBI Taxonomy" id="652676"/>
    <lineage>
        <taxon>unclassified sequences</taxon>
        <taxon>metagenomes</taxon>
        <taxon>ecological metagenomes</taxon>
    </lineage>
</organism>
<dbReference type="AlphaFoldDB" id="A0A3B1CGB0"/>
<keyword evidence="2" id="KW-0489">Methyltransferase</keyword>
<dbReference type="GO" id="GO:0008757">
    <property type="term" value="F:S-adenosylmethionine-dependent methyltransferase activity"/>
    <property type="evidence" value="ECO:0007669"/>
    <property type="project" value="InterPro"/>
</dbReference>
<dbReference type="InterPro" id="IPR029063">
    <property type="entry name" value="SAM-dependent_MTases_sf"/>
</dbReference>
<evidence type="ECO:0000313" key="2">
    <source>
        <dbReference type="EMBL" id="VAX17795.1"/>
    </source>
</evidence>
<dbReference type="Gene3D" id="3.40.50.150">
    <property type="entry name" value="Vaccinia Virus protein VP39"/>
    <property type="match status" value="1"/>
</dbReference>
<gene>
    <name evidence="2" type="ORF">MNBD_IGNAVI01-1035</name>
</gene>
<reference evidence="2" key="1">
    <citation type="submission" date="2018-06" db="EMBL/GenBank/DDBJ databases">
        <authorList>
            <person name="Zhirakovskaya E."/>
        </authorList>
    </citation>
    <scope>NUCLEOTIDE SEQUENCE</scope>
</reference>
<accession>A0A3B1CGB0</accession>
<dbReference type="Pfam" id="PF08241">
    <property type="entry name" value="Methyltransf_11"/>
    <property type="match status" value="1"/>
</dbReference>
<dbReference type="GO" id="GO:0032259">
    <property type="term" value="P:methylation"/>
    <property type="evidence" value="ECO:0007669"/>
    <property type="project" value="UniProtKB-KW"/>
</dbReference>
<feature type="domain" description="Methyltransferase type 11" evidence="1">
    <location>
        <begin position="41"/>
        <end position="136"/>
    </location>
</feature>
<protein>
    <submittedName>
        <fullName evidence="2">SAM-dependent methyltransferases</fullName>
    </submittedName>
</protein>
<dbReference type="CDD" id="cd02440">
    <property type="entry name" value="AdoMet_MTases"/>
    <property type="match status" value="1"/>
</dbReference>
<dbReference type="PANTHER" id="PTHR43861">
    <property type="entry name" value="TRANS-ACONITATE 2-METHYLTRANSFERASE-RELATED"/>
    <property type="match status" value="1"/>
</dbReference>
<keyword evidence="2" id="KW-0808">Transferase</keyword>
<sequence length="203" mass="24129">MKLNKVEFFLMNNPLRHYIQNNYEIKILRSMSKITNIDLALEIGCGNGYGTKIIKKHFNPKNIIAIDLDKRMIEIAEKRNKDNTVNYKVMDAAKLDFPDNYFDAVFDFGIIHHIPNWKDSINEIKRVLKPNGEIILEELSIETFTKGIGNLWRKILDHPYQKMFTSDEFKNYMREIEFQIENYKEFNPLKLIRHFSLNARIVK</sequence>
<evidence type="ECO:0000259" key="1">
    <source>
        <dbReference type="Pfam" id="PF08241"/>
    </source>
</evidence>
<dbReference type="SUPFAM" id="SSF53335">
    <property type="entry name" value="S-adenosyl-L-methionine-dependent methyltransferases"/>
    <property type="match status" value="1"/>
</dbReference>
<proteinExistence type="predicted"/>
<dbReference type="EMBL" id="UOGD01000085">
    <property type="protein sequence ID" value="VAX17795.1"/>
    <property type="molecule type" value="Genomic_DNA"/>
</dbReference>